<name>A0A0K2UR29_LEPSM</name>
<dbReference type="AlphaFoldDB" id="A0A0K2UR29"/>
<evidence type="ECO:0000313" key="1">
    <source>
        <dbReference type="EMBL" id="CDW40520.1"/>
    </source>
</evidence>
<accession>A0A0K2UR29</accession>
<dbReference type="EMBL" id="HACA01023159">
    <property type="protein sequence ID" value="CDW40520.1"/>
    <property type="molecule type" value="Transcribed_RNA"/>
</dbReference>
<sequence>WRLEQNAICTQIKVINPMFFCLFFNKRKYYSDICWHLNYSHNIVERLNYWQAVKNDKRRNRYNKTKELPKRNW</sequence>
<feature type="non-terminal residue" evidence="1">
    <location>
        <position position="1"/>
    </location>
</feature>
<reference evidence="1" key="1">
    <citation type="submission" date="2014-05" db="EMBL/GenBank/DDBJ databases">
        <authorList>
            <person name="Chronopoulou M."/>
        </authorList>
    </citation>
    <scope>NUCLEOTIDE SEQUENCE</scope>
    <source>
        <tissue evidence="1">Whole organism</tissue>
    </source>
</reference>
<proteinExistence type="predicted"/>
<protein>
    <submittedName>
        <fullName evidence="1">Uncharacterized protein</fullName>
    </submittedName>
</protein>
<organism evidence="1">
    <name type="scientific">Lepeophtheirus salmonis</name>
    <name type="common">Salmon louse</name>
    <name type="synonym">Caligus salmonis</name>
    <dbReference type="NCBI Taxonomy" id="72036"/>
    <lineage>
        <taxon>Eukaryota</taxon>
        <taxon>Metazoa</taxon>
        <taxon>Ecdysozoa</taxon>
        <taxon>Arthropoda</taxon>
        <taxon>Crustacea</taxon>
        <taxon>Multicrustacea</taxon>
        <taxon>Hexanauplia</taxon>
        <taxon>Copepoda</taxon>
        <taxon>Siphonostomatoida</taxon>
        <taxon>Caligidae</taxon>
        <taxon>Lepeophtheirus</taxon>
    </lineage>
</organism>